<keyword evidence="4 8" id="KW-1003">Cell membrane</keyword>
<dbReference type="PANTHER" id="PTHR30269:SF37">
    <property type="entry name" value="MEMBRANE TRANSPORTER PROTEIN"/>
    <property type="match status" value="1"/>
</dbReference>
<keyword evidence="6 8" id="KW-1133">Transmembrane helix</keyword>
<comment type="subcellular location">
    <subcellularLocation>
        <location evidence="1 8">Cell membrane</location>
        <topology evidence="1 8">Multi-pass membrane protein</topology>
    </subcellularLocation>
</comment>
<accession>A0A1N7MYT1</accession>
<dbReference type="STRING" id="484498.SAMN05421686_10664"/>
<dbReference type="GO" id="GO:0005886">
    <property type="term" value="C:plasma membrane"/>
    <property type="evidence" value="ECO:0007669"/>
    <property type="project" value="UniProtKB-SubCell"/>
</dbReference>
<keyword evidence="10" id="KW-1185">Reference proteome</keyword>
<evidence type="ECO:0000256" key="1">
    <source>
        <dbReference type="ARBA" id="ARBA00004651"/>
    </source>
</evidence>
<dbReference type="Pfam" id="PF01925">
    <property type="entry name" value="TauE"/>
    <property type="match status" value="1"/>
</dbReference>
<organism evidence="9 10">
    <name type="scientific">Thalassolituus maritimus</name>
    <dbReference type="NCBI Taxonomy" id="484498"/>
    <lineage>
        <taxon>Bacteria</taxon>
        <taxon>Pseudomonadati</taxon>
        <taxon>Pseudomonadota</taxon>
        <taxon>Gammaproteobacteria</taxon>
        <taxon>Oceanospirillales</taxon>
        <taxon>Oceanospirillaceae</taxon>
        <taxon>Thalassolituus</taxon>
    </lineage>
</organism>
<evidence type="ECO:0000256" key="8">
    <source>
        <dbReference type="RuleBase" id="RU363041"/>
    </source>
</evidence>
<protein>
    <recommendedName>
        <fullName evidence="8">Probable membrane transporter protein</fullName>
    </recommendedName>
</protein>
<keyword evidence="5 8" id="KW-0812">Transmembrane</keyword>
<evidence type="ECO:0000256" key="7">
    <source>
        <dbReference type="ARBA" id="ARBA00023136"/>
    </source>
</evidence>
<gene>
    <name evidence="9" type="ORF">SAMN05421686_10664</name>
</gene>
<evidence type="ECO:0000313" key="9">
    <source>
        <dbReference type="EMBL" id="SIS91178.1"/>
    </source>
</evidence>
<dbReference type="EMBL" id="FTOH01000006">
    <property type="protein sequence ID" value="SIS91178.1"/>
    <property type="molecule type" value="Genomic_DNA"/>
</dbReference>
<dbReference type="PANTHER" id="PTHR30269">
    <property type="entry name" value="TRANSMEMBRANE PROTEIN YFCA"/>
    <property type="match status" value="1"/>
</dbReference>
<evidence type="ECO:0000256" key="4">
    <source>
        <dbReference type="ARBA" id="ARBA00022475"/>
    </source>
</evidence>
<dbReference type="InterPro" id="IPR002781">
    <property type="entry name" value="TM_pro_TauE-like"/>
</dbReference>
<dbReference type="InterPro" id="IPR052017">
    <property type="entry name" value="TSUP"/>
</dbReference>
<reference evidence="10" key="1">
    <citation type="submission" date="2017-01" db="EMBL/GenBank/DDBJ databases">
        <authorList>
            <person name="Varghese N."/>
            <person name="Submissions S."/>
        </authorList>
    </citation>
    <scope>NUCLEOTIDE SEQUENCE [LARGE SCALE GENOMIC DNA]</scope>
    <source>
        <strain evidence="10">DSM 24913</strain>
    </source>
</reference>
<feature type="transmembrane region" description="Helical" evidence="8">
    <location>
        <begin position="134"/>
        <end position="159"/>
    </location>
</feature>
<feature type="transmembrane region" description="Helical" evidence="8">
    <location>
        <begin position="37"/>
        <end position="59"/>
    </location>
</feature>
<evidence type="ECO:0000256" key="6">
    <source>
        <dbReference type="ARBA" id="ARBA00022989"/>
    </source>
</evidence>
<dbReference type="RefSeq" id="WP_076515885.1">
    <property type="nucleotide sequence ID" value="NZ_FTOH01000006.1"/>
</dbReference>
<keyword evidence="3" id="KW-0813">Transport</keyword>
<keyword evidence="7 8" id="KW-0472">Membrane</keyword>
<comment type="similarity">
    <text evidence="2 8">Belongs to the 4-toluene sulfonate uptake permease (TSUP) (TC 2.A.102) family.</text>
</comment>
<feature type="transmembrane region" description="Helical" evidence="8">
    <location>
        <begin position="185"/>
        <end position="211"/>
    </location>
</feature>
<feature type="transmembrane region" description="Helical" evidence="8">
    <location>
        <begin position="80"/>
        <end position="99"/>
    </location>
</feature>
<evidence type="ECO:0000256" key="3">
    <source>
        <dbReference type="ARBA" id="ARBA00022448"/>
    </source>
</evidence>
<evidence type="ECO:0000256" key="2">
    <source>
        <dbReference type="ARBA" id="ARBA00009142"/>
    </source>
</evidence>
<feature type="transmembrane region" description="Helical" evidence="8">
    <location>
        <begin position="231"/>
        <end position="249"/>
    </location>
</feature>
<name>A0A1N7MYT1_9GAMM</name>
<evidence type="ECO:0000256" key="5">
    <source>
        <dbReference type="ARBA" id="ARBA00022692"/>
    </source>
</evidence>
<sequence>MLELIPDGLTLTEALILFAASFLGSFITAALGVGGGAFLITVMAGIVPPIALVPVHGVVQLGSNASRAFLSRQYLDRPRLFWFVTGAVLAVAGGVWLVGRLDTQLIPLFIALFVLWITWLPMPEIGLGRTRVGLAVGGFITTLASFLVGASGPLVSAWLSKDAHNKWHYTALFSTAMSIQHLLKIIVFGAIGFAFSAWVPVMASMIVLGYLGTKSGLKLLGKLPEARFRLLYRWFLSLLAVRLLITWWLSLSVS</sequence>
<dbReference type="Proteomes" id="UP000185639">
    <property type="component" value="Unassembled WGS sequence"/>
</dbReference>
<dbReference type="OrthoDB" id="6197550at2"/>
<dbReference type="AlphaFoldDB" id="A0A1N7MYT1"/>
<feature type="transmembrane region" description="Helical" evidence="8">
    <location>
        <begin position="12"/>
        <end position="31"/>
    </location>
</feature>
<evidence type="ECO:0000313" key="10">
    <source>
        <dbReference type="Proteomes" id="UP000185639"/>
    </source>
</evidence>
<feature type="transmembrane region" description="Helical" evidence="8">
    <location>
        <begin position="105"/>
        <end position="122"/>
    </location>
</feature>
<proteinExistence type="inferred from homology"/>